<dbReference type="InterPro" id="IPR036388">
    <property type="entry name" value="WH-like_DNA-bd_sf"/>
</dbReference>
<reference evidence="4 5" key="1">
    <citation type="submission" date="2021-02" db="EMBL/GenBank/DDBJ databases">
        <title>Actinophytocola xerophila sp. nov., isolated from soil of cotton cropping field.</title>
        <authorList>
            <person name="Huang R."/>
            <person name="Chen X."/>
            <person name="Ge X."/>
            <person name="Liu W."/>
        </authorList>
    </citation>
    <scope>NUCLEOTIDE SEQUENCE [LARGE SCALE GENOMIC DNA]</scope>
    <source>
        <strain evidence="4 5">S1-96</strain>
    </source>
</reference>
<dbReference type="RefSeq" id="WP_260194275.1">
    <property type="nucleotide sequence ID" value="NZ_JAFFZE010000019.1"/>
</dbReference>
<dbReference type="InterPro" id="IPR000835">
    <property type="entry name" value="HTH_MarR-typ"/>
</dbReference>
<organism evidence="4 5">
    <name type="scientific">Actinophytocola gossypii</name>
    <dbReference type="NCBI Taxonomy" id="2812003"/>
    <lineage>
        <taxon>Bacteria</taxon>
        <taxon>Bacillati</taxon>
        <taxon>Actinomycetota</taxon>
        <taxon>Actinomycetes</taxon>
        <taxon>Pseudonocardiales</taxon>
        <taxon>Pseudonocardiaceae</taxon>
    </lineage>
</organism>
<feature type="domain" description="N-acetyltransferase" evidence="3">
    <location>
        <begin position="150"/>
        <end position="309"/>
    </location>
</feature>
<dbReference type="Gene3D" id="3.40.630.30">
    <property type="match status" value="1"/>
</dbReference>
<dbReference type="InterPro" id="IPR050769">
    <property type="entry name" value="NAT_camello-type"/>
</dbReference>
<accession>A0ABT2JF05</accession>
<comment type="caution">
    <text evidence="4">The sequence shown here is derived from an EMBL/GenBank/DDBJ whole genome shotgun (WGS) entry which is preliminary data.</text>
</comment>
<dbReference type="Proteomes" id="UP001156441">
    <property type="component" value="Unassembled WGS sequence"/>
</dbReference>
<name>A0ABT2JF05_9PSEU</name>
<keyword evidence="5" id="KW-1185">Reference proteome</keyword>
<evidence type="ECO:0000313" key="5">
    <source>
        <dbReference type="Proteomes" id="UP001156441"/>
    </source>
</evidence>
<keyword evidence="1" id="KW-0808">Transferase</keyword>
<dbReference type="SUPFAM" id="SSF55729">
    <property type="entry name" value="Acyl-CoA N-acyltransferases (Nat)"/>
    <property type="match status" value="1"/>
</dbReference>
<dbReference type="Pfam" id="PF12802">
    <property type="entry name" value="MarR_2"/>
    <property type="match status" value="1"/>
</dbReference>
<dbReference type="SMART" id="SM00347">
    <property type="entry name" value="HTH_MARR"/>
    <property type="match status" value="1"/>
</dbReference>
<gene>
    <name evidence="4" type="ORF">JT362_25305</name>
</gene>
<evidence type="ECO:0000256" key="1">
    <source>
        <dbReference type="ARBA" id="ARBA00022679"/>
    </source>
</evidence>
<evidence type="ECO:0000313" key="4">
    <source>
        <dbReference type="EMBL" id="MCT2586445.1"/>
    </source>
</evidence>
<sequence length="309" mass="35073">MVTMSTPDRVSAVRAFNRSYTTFLGALDEHLLGSTYSLTEARILFELGQRDETELTELRQATGLDAGYLSRLLARFEESGLLRRERSTADARRQRIRLTPAGRDTFRTLDEKSARQIRDLLSGLTEDEQHHLVEAMEMIRRRLVDAGPPVTLRAPNPGDHGWVVERNGALYAGEYGWTGEYEALVARIVADYLTEHDPVREASWIAELRGERVGAIYCVRKDDVTAKLRLLHVEPSARGAGVGTLLVDECVRFARRSGYRAMELWTVSLLAPARRIYERAGFRLVEEDTADRFGHRLTGQTWRLELTAR</sequence>
<dbReference type="CDD" id="cd04301">
    <property type="entry name" value="NAT_SF"/>
    <property type="match status" value="1"/>
</dbReference>
<dbReference type="EMBL" id="JAFFZE010000019">
    <property type="protein sequence ID" value="MCT2586445.1"/>
    <property type="molecule type" value="Genomic_DNA"/>
</dbReference>
<dbReference type="PROSITE" id="PS50995">
    <property type="entry name" value="HTH_MARR_2"/>
    <property type="match status" value="1"/>
</dbReference>
<dbReference type="Pfam" id="PF00583">
    <property type="entry name" value="Acetyltransf_1"/>
    <property type="match status" value="1"/>
</dbReference>
<dbReference type="PANTHER" id="PTHR13947:SF37">
    <property type="entry name" value="LD18367P"/>
    <property type="match status" value="1"/>
</dbReference>
<dbReference type="Gene3D" id="1.10.10.10">
    <property type="entry name" value="Winged helix-like DNA-binding domain superfamily/Winged helix DNA-binding domain"/>
    <property type="match status" value="1"/>
</dbReference>
<dbReference type="InterPro" id="IPR016181">
    <property type="entry name" value="Acyl_CoA_acyltransferase"/>
</dbReference>
<dbReference type="InterPro" id="IPR036390">
    <property type="entry name" value="WH_DNA-bd_sf"/>
</dbReference>
<dbReference type="PROSITE" id="PS51186">
    <property type="entry name" value="GNAT"/>
    <property type="match status" value="1"/>
</dbReference>
<feature type="domain" description="HTH marR-type" evidence="2">
    <location>
        <begin position="6"/>
        <end position="141"/>
    </location>
</feature>
<protein>
    <submittedName>
        <fullName evidence="4">MarR family transcriptional regulator</fullName>
    </submittedName>
</protein>
<evidence type="ECO:0000259" key="2">
    <source>
        <dbReference type="PROSITE" id="PS50995"/>
    </source>
</evidence>
<dbReference type="PANTHER" id="PTHR13947">
    <property type="entry name" value="GNAT FAMILY N-ACETYLTRANSFERASE"/>
    <property type="match status" value="1"/>
</dbReference>
<dbReference type="SUPFAM" id="SSF46785">
    <property type="entry name" value="Winged helix' DNA-binding domain"/>
    <property type="match status" value="1"/>
</dbReference>
<dbReference type="PRINTS" id="PR00598">
    <property type="entry name" value="HTHMARR"/>
</dbReference>
<dbReference type="InterPro" id="IPR000182">
    <property type="entry name" value="GNAT_dom"/>
</dbReference>
<evidence type="ECO:0000259" key="3">
    <source>
        <dbReference type="PROSITE" id="PS51186"/>
    </source>
</evidence>
<proteinExistence type="predicted"/>